<dbReference type="STRING" id="504805.SAMN05421505_12066"/>
<dbReference type="RefSeq" id="WP_093172213.1">
    <property type="nucleotide sequence ID" value="NZ_FNCN01000020.1"/>
</dbReference>
<sequence>MLKRAALGLLIPLLIAGTAVAAPPATASDQHIAASAVADKPRPPRGKPSNDGCGQRPTYIAGYTTHARQRLAEHRIGEDQVQALVADRNARTRPGHTPCTWRLSNGRIWAVINDRAGIVTVGPGS</sequence>
<evidence type="ECO:0000256" key="2">
    <source>
        <dbReference type="SAM" id="SignalP"/>
    </source>
</evidence>
<proteinExistence type="predicted"/>
<dbReference type="Proteomes" id="UP000198923">
    <property type="component" value="Unassembled WGS sequence"/>
</dbReference>
<evidence type="ECO:0008006" key="5">
    <source>
        <dbReference type="Google" id="ProtNLM"/>
    </source>
</evidence>
<keyword evidence="4" id="KW-1185">Reference proteome</keyword>
<evidence type="ECO:0000313" key="4">
    <source>
        <dbReference type="Proteomes" id="UP000198923"/>
    </source>
</evidence>
<dbReference type="OrthoDB" id="4569572at2"/>
<dbReference type="EMBL" id="FNCN01000020">
    <property type="protein sequence ID" value="SDH68326.1"/>
    <property type="molecule type" value="Genomic_DNA"/>
</dbReference>
<evidence type="ECO:0000256" key="1">
    <source>
        <dbReference type="SAM" id="MobiDB-lite"/>
    </source>
</evidence>
<reference evidence="3 4" key="1">
    <citation type="submission" date="2016-10" db="EMBL/GenBank/DDBJ databases">
        <authorList>
            <person name="de Groot N.N."/>
        </authorList>
    </citation>
    <scope>NUCLEOTIDE SEQUENCE [LARGE SCALE GENOMIC DNA]</scope>
    <source>
        <strain evidence="3 4">CPCC 201354</strain>
    </source>
</reference>
<organism evidence="3 4">
    <name type="scientific">Sinosporangium album</name>
    <dbReference type="NCBI Taxonomy" id="504805"/>
    <lineage>
        <taxon>Bacteria</taxon>
        <taxon>Bacillati</taxon>
        <taxon>Actinomycetota</taxon>
        <taxon>Actinomycetes</taxon>
        <taxon>Streptosporangiales</taxon>
        <taxon>Streptosporangiaceae</taxon>
        <taxon>Sinosporangium</taxon>
    </lineage>
</organism>
<keyword evidence="2" id="KW-0732">Signal</keyword>
<feature type="signal peptide" evidence="2">
    <location>
        <begin position="1"/>
        <end position="21"/>
    </location>
</feature>
<feature type="region of interest" description="Disordered" evidence="1">
    <location>
        <begin position="26"/>
        <end position="58"/>
    </location>
</feature>
<dbReference type="AlphaFoldDB" id="A0A1G8EEK3"/>
<protein>
    <recommendedName>
        <fullName evidence="5">Peptidase inhibitor I78 family protein</fullName>
    </recommendedName>
</protein>
<feature type="chain" id="PRO_5011643835" description="Peptidase inhibitor I78 family protein" evidence="2">
    <location>
        <begin position="22"/>
        <end position="125"/>
    </location>
</feature>
<accession>A0A1G8EEK3</accession>
<evidence type="ECO:0000313" key="3">
    <source>
        <dbReference type="EMBL" id="SDH68326.1"/>
    </source>
</evidence>
<name>A0A1G8EEK3_9ACTN</name>
<gene>
    <name evidence="3" type="ORF">SAMN05421505_12066</name>
</gene>